<dbReference type="PANTHER" id="PTHR36174:SF1">
    <property type="entry name" value="LIPID II:GLYCINE GLYCYLTRANSFERASE"/>
    <property type="match status" value="1"/>
</dbReference>
<dbReference type="SUPFAM" id="SSF55729">
    <property type="entry name" value="Acyl-CoA N-acyltransferases (Nat)"/>
    <property type="match status" value="2"/>
</dbReference>
<feature type="domain" description="BioF2-like acetyltransferase" evidence="1">
    <location>
        <begin position="152"/>
        <end position="288"/>
    </location>
</feature>
<dbReference type="Gene3D" id="3.40.630.30">
    <property type="match status" value="1"/>
</dbReference>
<accession>A0A178MLR8</accession>
<dbReference type="InterPro" id="IPR017469">
    <property type="entry name" value="PEP-CTERM_FemAB-rel"/>
</dbReference>
<dbReference type="NCBIfam" id="TIGR03019">
    <property type="entry name" value="pepcterm_femAB"/>
    <property type="match status" value="1"/>
</dbReference>
<dbReference type="OrthoDB" id="9773932at2"/>
<keyword evidence="3" id="KW-1185">Reference proteome</keyword>
<dbReference type="RefSeq" id="WP_068493189.1">
    <property type="nucleotide sequence ID" value="NZ_LWQT01000060.1"/>
</dbReference>
<dbReference type="EMBL" id="LWQT01000060">
    <property type="protein sequence ID" value="OAN49599.1"/>
    <property type="molecule type" value="Genomic_DNA"/>
</dbReference>
<comment type="caution">
    <text evidence="2">The sequence shown here is derived from an EMBL/GenBank/DDBJ whole genome shotgun (WGS) entry which is preliminary data.</text>
</comment>
<organism evidence="2 3">
    <name type="scientific">Paramagnetospirillum marisnigri</name>
    <dbReference type="NCBI Taxonomy" id="1285242"/>
    <lineage>
        <taxon>Bacteria</taxon>
        <taxon>Pseudomonadati</taxon>
        <taxon>Pseudomonadota</taxon>
        <taxon>Alphaproteobacteria</taxon>
        <taxon>Rhodospirillales</taxon>
        <taxon>Magnetospirillaceae</taxon>
        <taxon>Paramagnetospirillum</taxon>
    </lineage>
</organism>
<dbReference type="AlphaFoldDB" id="A0A178MLR8"/>
<sequence length="347" mass="39280">MAVQIKTLDDRGRQAWDHFVVKDCPDATFFHRSGWKAVIEAVYRQKGHYLYAERNGRIVGVLPLVHVRSPLFGNRLISTAFTIGGGVAALDDEAHAALDGEALRLMKSLGADSLELRRPPRPHDGDGWWAKTDIYANFSRTMAASDEDCLKQIPRKQRAVVRKAVDARLLADGLDNDPGRFFPLYAYSMRNMGTPVFGQRFFAALMKEFAGSCDCLTVTYQGMAIASVLNFYFRDAVMPYYTGCLPIARDLGANDFMYWRLMRHAHERGFTVFDFGRSKVDSGPFNFKKNWGFEPHPIRHEFMMKNGGEPTEINPLNPKFRLFIAAWKRLPLSVANLLGPQVVRHIG</sequence>
<name>A0A178MLR8_9PROT</name>
<dbReference type="InterPro" id="IPR038740">
    <property type="entry name" value="BioF2-like_GNAT_dom"/>
</dbReference>
<dbReference type="Proteomes" id="UP000078428">
    <property type="component" value="Unassembled WGS sequence"/>
</dbReference>
<dbReference type="Pfam" id="PF13480">
    <property type="entry name" value="Acetyltransf_6"/>
    <property type="match status" value="1"/>
</dbReference>
<proteinExistence type="predicted"/>
<dbReference type="STRING" id="1285242.A6A04_19100"/>
<evidence type="ECO:0000259" key="1">
    <source>
        <dbReference type="Pfam" id="PF13480"/>
    </source>
</evidence>
<dbReference type="PANTHER" id="PTHR36174">
    <property type="entry name" value="LIPID II:GLYCINE GLYCYLTRANSFERASE"/>
    <property type="match status" value="1"/>
</dbReference>
<evidence type="ECO:0000313" key="3">
    <source>
        <dbReference type="Proteomes" id="UP000078428"/>
    </source>
</evidence>
<evidence type="ECO:0000313" key="2">
    <source>
        <dbReference type="EMBL" id="OAN49599.1"/>
    </source>
</evidence>
<dbReference type="InterPro" id="IPR050644">
    <property type="entry name" value="PG_Glycine_Bridge_Synth"/>
</dbReference>
<gene>
    <name evidence="2" type="ORF">A6A04_19100</name>
</gene>
<protein>
    <submittedName>
        <fullName evidence="2">Peptidoglycan bridge formation protein FemAB</fullName>
    </submittedName>
</protein>
<reference evidence="2 3" key="1">
    <citation type="submission" date="2016-04" db="EMBL/GenBank/DDBJ databases">
        <title>Draft genome sequence of freshwater magnetotactic bacteria Magnetospirillum marisnigri SP-1 and Magnetospirillum moscoviense BB-1.</title>
        <authorList>
            <person name="Koziaeva V."/>
            <person name="Dziuba M.V."/>
            <person name="Ivanov T.M."/>
            <person name="Kuznetsov B."/>
            <person name="Grouzdev D.S."/>
        </authorList>
    </citation>
    <scope>NUCLEOTIDE SEQUENCE [LARGE SCALE GENOMIC DNA]</scope>
    <source>
        <strain evidence="2 3">SP-1</strain>
    </source>
</reference>
<dbReference type="InterPro" id="IPR016181">
    <property type="entry name" value="Acyl_CoA_acyltransferase"/>
</dbReference>